<dbReference type="PANTHER" id="PTHR10242">
    <property type="entry name" value="8-OXOGUANINE DNA GLYCOSYLASE"/>
    <property type="match status" value="1"/>
</dbReference>
<dbReference type="RefSeq" id="WP_330958455.1">
    <property type="nucleotide sequence ID" value="NZ_JAZGJQ010000007.1"/>
</dbReference>
<evidence type="ECO:0000256" key="5">
    <source>
        <dbReference type="ARBA" id="ARBA00023295"/>
    </source>
</evidence>
<evidence type="ECO:0000313" key="8">
    <source>
        <dbReference type="Proteomes" id="UP001332931"/>
    </source>
</evidence>
<protein>
    <submittedName>
        <fullName evidence="7">DNA glycosylase</fullName>
    </submittedName>
</protein>
<evidence type="ECO:0000256" key="3">
    <source>
        <dbReference type="ARBA" id="ARBA00023204"/>
    </source>
</evidence>
<keyword evidence="4" id="KW-0456">Lyase</keyword>
<evidence type="ECO:0000256" key="1">
    <source>
        <dbReference type="ARBA" id="ARBA00022763"/>
    </source>
</evidence>
<dbReference type="InterPro" id="IPR012904">
    <property type="entry name" value="OGG_N"/>
</dbReference>
<accession>A0ABU7RAS0</accession>
<keyword evidence="2" id="KW-0378">Hydrolase</keyword>
<dbReference type="SUPFAM" id="SSF55945">
    <property type="entry name" value="TATA-box binding protein-like"/>
    <property type="match status" value="1"/>
</dbReference>
<keyword evidence="1" id="KW-0227">DNA damage</keyword>
<sequence>MATFETGDFSLRAIADSGQVFTWRELGRGRADARYLVASGTRRCVVSQRGPKVVVLTPSGGQPSPSSLSYWRRYLALDVDYGRLLDSLPLTDEQRAASAGIRVLRQDWWDVSVAFTISQNSNIPRIQHAVFSLMDTGGGRIPAPRQLSRLLRDEGFAAGLRLGYRLPYLRALAGRATGWRPRCLSEKDVPLAEQMAELEETPGVGPKVASCICLYGLGYLEAVPRDTWIKKAERAYGIEWDPTFGGVQQQYVFAWIRGAGATLG</sequence>
<evidence type="ECO:0000313" key="7">
    <source>
        <dbReference type="EMBL" id="MEE6147686.1"/>
    </source>
</evidence>
<name>A0ABU7RAS0_9ACTN</name>
<dbReference type="PANTHER" id="PTHR10242:SF2">
    <property type="entry name" value="N-GLYCOSYLASE_DNA LYASE"/>
    <property type="match status" value="1"/>
</dbReference>
<feature type="domain" description="8-oxoguanine DNA glycosylase N-terminal" evidence="6">
    <location>
        <begin position="5"/>
        <end position="110"/>
    </location>
</feature>
<dbReference type="InterPro" id="IPR011257">
    <property type="entry name" value="DNA_glycosylase"/>
</dbReference>
<organism evidence="7 8">
    <name type="scientific">Olsenella absiana</name>
    <dbReference type="NCBI Taxonomy" id="3115222"/>
    <lineage>
        <taxon>Bacteria</taxon>
        <taxon>Bacillati</taxon>
        <taxon>Actinomycetota</taxon>
        <taxon>Coriobacteriia</taxon>
        <taxon>Coriobacteriales</taxon>
        <taxon>Atopobiaceae</taxon>
        <taxon>Olsenella</taxon>
    </lineage>
</organism>
<evidence type="ECO:0000259" key="6">
    <source>
        <dbReference type="Pfam" id="PF07934"/>
    </source>
</evidence>
<dbReference type="Gene3D" id="1.10.340.30">
    <property type="entry name" value="Hypothetical protein, domain 2"/>
    <property type="match status" value="1"/>
</dbReference>
<dbReference type="Proteomes" id="UP001332931">
    <property type="component" value="Unassembled WGS sequence"/>
</dbReference>
<dbReference type="InterPro" id="IPR052054">
    <property type="entry name" value="Oxidative_DNA_repair_enzyme"/>
</dbReference>
<evidence type="ECO:0000256" key="2">
    <source>
        <dbReference type="ARBA" id="ARBA00022801"/>
    </source>
</evidence>
<dbReference type="Gene3D" id="3.30.310.260">
    <property type="match status" value="1"/>
</dbReference>
<gene>
    <name evidence="7" type="ORF">VXJ25_06795</name>
</gene>
<dbReference type="EMBL" id="JAZGJQ010000007">
    <property type="protein sequence ID" value="MEE6147686.1"/>
    <property type="molecule type" value="Genomic_DNA"/>
</dbReference>
<keyword evidence="5" id="KW-0326">Glycosidase</keyword>
<dbReference type="SUPFAM" id="SSF48150">
    <property type="entry name" value="DNA-glycosylase"/>
    <property type="match status" value="1"/>
</dbReference>
<dbReference type="Pfam" id="PF07934">
    <property type="entry name" value="OGG_N"/>
    <property type="match status" value="1"/>
</dbReference>
<proteinExistence type="predicted"/>
<reference evidence="7 8" key="1">
    <citation type="submission" date="2024-01" db="EMBL/GenBank/DDBJ databases">
        <title>Description of Olsenella sp. nov., isolated from pig feces.</title>
        <authorList>
            <person name="Chang Y.-H."/>
        </authorList>
    </citation>
    <scope>NUCLEOTIDE SEQUENCE [LARGE SCALE GENOMIC DNA]</scope>
    <source>
        <strain evidence="7 8">YH-ols2223</strain>
    </source>
</reference>
<evidence type="ECO:0000256" key="4">
    <source>
        <dbReference type="ARBA" id="ARBA00023239"/>
    </source>
</evidence>
<comment type="caution">
    <text evidence="7">The sequence shown here is derived from an EMBL/GenBank/DDBJ whole genome shotgun (WGS) entry which is preliminary data.</text>
</comment>
<keyword evidence="8" id="KW-1185">Reference proteome</keyword>
<keyword evidence="3" id="KW-0234">DNA repair</keyword>